<evidence type="ECO:0000256" key="1">
    <source>
        <dbReference type="ARBA" id="ARBA00004651"/>
    </source>
</evidence>
<evidence type="ECO:0000256" key="3">
    <source>
        <dbReference type="ARBA" id="ARBA00022692"/>
    </source>
</evidence>
<feature type="transmembrane region" description="Helical" evidence="6">
    <location>
        <begin position="15"/>
        <end position="41"/>
    </location>
</feature>
<evidence type="ECO:0000313" key="8">
    <source>
        <dbReference type="Proteomes" id="UP000681131"/>
    </source>
</evidence>
<dbReference type="EMBL" id="CP043424">
    <property type="protein sequence ID" value="QIW11540.1"/>
    <property type="molecule type" value="Genomic_DNA"/>
</dbReference>
<dbReference type="RefSeq" id="WP_162699182.1">
    <property type="nucleotide sequence ID" value="NZ_CP021781.1"/>
</dbReference>
<dbReference type="InterPro" id="IPR011701">
    <property type="entry name" value="MFS"/>
</dbReference>
<accession>A0ABX6KB00</accession>
<evidence type="ECO:0000256" key="5">
    <source>
        <dbReference type="ARBA" id="ARBA00023136"/>
    </source>
</evidence>
<dbReference type="Gene3D" id="1.20.1250.20">
    <property type="entry name" value="MFS general substrate transporter like domains"/>
    <property type="match status" value="1"/>
</dbReference>
<feature type="transmembrane region" description="Helical" evidence="6">
    <location>
        <begin position="250"/>
        <end position="271"/>
    </location>
</feature>
<reference evidence="7 8" key="1">
    <citation type="submission" date="2019-08" db="EMBL/GenBank/DDBJ databases">
        <title>Complete genome sequences of Francisella adeliensis (FSC1325 and FSC1326).</title>
        <authorList>
            <person name="Ohrman C."/>
            <person name="Uneklint I."/>
            <person name="Vallesi A."/>
            <person name="Karlsson L."/>
            <person name="Sjodin A."/>
        </authorList>
    </citation>
    <scope>NUCLEOTIDE SEQUENCE [LARGE SCALE GENOMIC DNA]</scope>
    <source>
        <strain evidence="7 8">FSC1325</strain>
    </source>
</reference>
<gene>
    <name evidence="7" type="ORF">FZC43_02275</name>
</gene>
<proteinExistence type="predicted"/>
<evidence type="ECO:0000256" key="6">
    <source>
        <dbReference type="SAM" id="Phobius"/>
    </source>
</evidence>
<sequence>MKQRRIELKNHNSKFFFLCLTNLTFSITVKGYMIFFAWYMISTFADTKLIGFVMFISWIINLMVVYFFSKISSIFIVRKVLLLNFFVSFILLLFCSVLSLFNVIYMSLLIIYLNAVYVCFTPVTNSIISSICTRDFKKQAFRIAGSISSINVVLGPAISGFLILIISNQNLLFIGSLLVITALSLLYKIKLNKPIKNKEHYRKTKNGFRVLFLIKNEFYLAIITAIYNFVISPFIAVLLPFFILHSLKESVFYVGITETFFGCGMVLGGIYVSKLLGTFFNSFYIIIFSSIITCFSMTLISFSENIYCMVFNSYIRN</sequence>
<feature type="transmembrane region" description="Helical" evidence="6">
    <location>
        <begin position="283"/>
        <end position="302"/>
    </location>
</feature>
<keyword evidence="5 6" id="KW-0472">Membrane</keyword>
<evidence type="ECO:0000256" key="4">
    <source>
        <dbReference type="ARBA" id="ARBA00022989"/>
    </source>
</evidence>
<name>A0ABX6KB00_9GAMM</name>
<keyword evidence="2" id="KW-1003">Cell membrane</keyword>
<keyword evidence="3 6" id="KW-0812">Transmembrane</keyword>
<feature type="transmembrane region" description="Helical" evidence="6">
    <location>
        <begin position="47"/>
        <end position="68"/>
    </location>
</feature>
<feature type="transmembrane region" description="Helical" evidence="6">
    <location>
        <begin position="80"/>
        <end position="101"/>
    </location>
</feature>
<feature type="transmembrane region" description="Helical" evidence="6">
    <location>
        <begin position="107"/>
        <end position="128"/>
    </location>
</feature>
<dbReference type="PANTHER" id="PTHR23513">
    <property type="entry name" value="INTEGRAL MEMBRANE EFFLUX PROTEIN-RELATED"/>
    <property type="match status" value="1"/>
</dbReference>
<dbReference type="Pfam" id="PF07690">
    <property type="entry name" value="MFS_1"/>
    <property type="match status" value="1"/>
</dbReference>
<keyword evidence="4 6" id="KW-1133">Transmembrane helix</keyword>
<dbReference type="Proteomes" id="UP000681131">
    <property type="component" value="Chromosome"/>
</dbReference>
<keyword evidence="8" id="KW-1185">Reference proteome</keyword>
<evidence type="ECO:0000313" key="7">
    <source>
        <dbReference type="EMBL" id="QIW11540.1"/>
    </source>
</evidence>
<evidence type="ECO:0000256" key="2">
    <source>
        <dbReference type="ARBA" id="ARBA00022475"/>
    </source>
</evidence>
<dbReference type="SUPFAM" id="SSF103473">
    <property type="entry name" value="MFS general substrate transporter"/>
    <property type="match status" value="1"/>
</dbReference>
<feature type="transmembrane region" description="Helical" evidence="6">
    <location>
        <begin position="171"/>
        <end position="189"/>
    </location>
</feature>
<protein>
    <submittedName>
        <fullName evidence="7">MFS transporter</fullName>
    </submittedName>
</protein>
<comment type="subcellular location">
    <subcellularLocation>
        <location evidence="1">Cell membrane</location>
        <topology evidence="1">Multi-pass membrane protein</topology>
    </subcellularLocation>
</comment>
<feature type="transmembrane region" description="Helical" evidence="6">
    <location>
        <begin position="140"/>
        <end position="165"/>
    </location>
</feature>
<feature type="transmembrane region" description="Helical" evidence="6">
    <location>
        <begin position="218"/>
        <end position="244"/>
    </location>
</feature>
<dbReference type="PANTHER" id="PTHR23513:SF6">
    <property type="entry name" value="MAJOR FACILITATOR SUPERFAMILY ASSOCIATED DOMAIN-CONTAINING PROTEIN"/>
    <property type="match status" value="1"/>
</dbReference>
<organism evidence="7 8">
    <name type="scientific">Francisella adeliensis</name>
    <dbReference type="NCBI Taxonomy" id="2007306"/>
    <lineage>
        <taxon>Bacteria</taxon>
        <taxon>Pseudomonadati</taxon>
        <taxon>Pseudomonadota</taxon>
        <taxon>Gammaproteobacteria</taxon>
        <taxon>Thiotrichales</taxon>
        <taxon>Francisellaceae</taxon>
        <taxon>Francisella</taxon>
    </lineage>
</organism>
<dbReference type="InterPro" id="IPR036259">
    <property type="entry name" value="MFS_trans_sf"/>
</dbReference>